<dbReference type="EMBL" id="MW039593">
    <property type="protein sequence ID" value="QRX38975.1"/>
    <property type="molecule type" value="Viral_cRNA"/>
</dbReference>
<keyword evidence="9" id="KW-1035">Host cytoplasm</keyword>
<evidence type="ECO:0000256" key="7">
    <source>
        <dbReference type="ARBA" id="ARBA00023274"/>
    </source>
</evidence>
<dbReference type="GO" id="GO:1990904">
    <property type="term" value="C:ribonucleoprotein complex"/>
    <property type="evidence" value="ECO:0007669"/>
    <property type="project" value="UniProtKB-UniRule"/>
</dbReference>
<keyword evidence="5 9" id="KW-0694">RNA-binding</keyword>
<dbReference type="GO" id="GO:0019013">
    <property type="term" value="C:viral nucleocapsid"/>
    <property type="evidence" value="ECO:0007669"/>
    <property type="project" value="UniProtKB-UniRule"/>
</dbReference>
<dbReference type="GeneID" id="80539556"/>
<comment type="function">
    <text evidence="9">Encapsidates the genome, protecting it from nucleases. The encapsidated genomic RNA is termed the nucleocapsid (NC) and serves as template for viral transcription and replication.</text>
</comment>
<evidence type="ECO:0000256" key="3">
    <source>
        <dbReference type="ARBA" id="ARBA00022561"/>
    </source>
</evidence>
<evidence type="ECO:0000256" key="10">
    <source>
        <dbReference type="SAM" id="MobiDB-lite"/>
    </source>
</evidence>
<evidence type="ECO:0000256" key="8">
    <source>
        <dbReference type="ARBA" id="ARBA00033344"/>
    </source>
</evidence>
<protein>
    <recommendedName>
        <fullName evidence="1 9">Nucleoprotein</fullName>
        <shortName evidence="9">NP</shortName>
        <shortName evidence="9">Protein N</shortName>
    </recommendedName>
    <alternativeName>
        <fullName evidence="8 9">Nucleocapsid protein</fullName>
    </alternativeName>
</protein>
<comment type="similarity">
    <text evidence="9">Belongs to the cytorhabdovirus nucleocapsid protein family.</text>
</comment>
<comment type="subunit">
    <text evidence="9">Homomultimerizes to form the nucleocapsid. Binds to viral genomic RNA.</text>
</comment>
<dbReference type="InterPro" id="IPR004902">
    <property type="entry name" value="Rhabdo_ncap_2"/>
</dbReference>
<keyword evidence="12" id="KW-1185">Reference proteome</keyword>
<dbReference type="GO" id="GO:0003723">
    <property type="term" value="F:RNA binding"/>
    <property type="evidence" value="ECO:0007669"/>
    <property type="project" value="UniProtKB-UniRule"/>
</dbReference>
<keyword evidence="2 9" id="KW-1139">Helical capsid protein</keyword>
<feature type="region of interest" description="Disordered" evidence="10">
    <location>
        <begin position="67"/>
        <end position="90"/>
    </location>
</feature>
<reference evidence="11 12" key="1">
    <citation type="journal article" date="2021" name="Arch. Virol.">
        <title>Molecular characterization of a novel cytorhabdovirus associated with chrysanthemum yellow dwarf disease.</title>
        <authorList>
            <person name="Liu Q."/>
            <person name="Jin J."/>
            <person name="Yang L."/>
            <person name="Zhang S."/>
            <person name="Cao M."/>
        </authorList>
    </citation>
    <scope>NUCLEOTIDE SEQUENCE [LARGE SCALE GENOMIC DNA]</scope>
    <source>
        <strain evidence="11">Cq</strain>
    </source>
</reference>
<evidence type="ECO:0000313" key="11">
    <source>
        <dbReference type="EMBL" id="QRX38975.1"/>
    </source>
</evidence>
<dbReference type="Proteomes" id="UP000830604">
    <property type="component" value="Segment"/>
</dbReference>
<comment type="subcellular location">
    <subcellularLocation>
        <location evidence="9">Virion</location>
    </subcellularLocation>
    <subcellularLocation>
        <location evidence="9">Host cytoplasm</location>
    </subcellularLocation>
</comment>
<organism evidence="11 12">
    <name type="scientific">chrysanthemum yellow dwarf associated virus</name>
    <dbReference type="NCBI Taxonomy" id="3070829"/>
    <lineage>
        <taxon>Viruses</taxon>
        <taxon>Riboviria</taxon>
        <taxon>Orthornavirae</taxon>
        <taxon>Negarnaviricota</taxon>
        <taxon>Haploviricotina</taxon>
        <taxon>Monjiviricetes</taxon>
        <taxon>Mononegavirales</taxon>
        <taxon>Rhabdoviridae</taxon>
        <taxon>Betarhabdovirinae</taxon>
        <taxon>Alphacytorhabdovirus</taxon>
        <taxon>Alphacytorhabdovirus alphachysanthemi</taxon>
        <taxon>Cytorhabdovirus chrysanthemi</taxon>
    </lineage>
</organism>
<dbReference type="KEGG" id="vg:80539556"/>
<keyword evidence="3 9" id="KW-0167">Capsid protein</keyword>
<gene>
    <name evidence="11" type="primary">N</name>
</gene>
<evidence type="ECO:0000256" key="6">
    <source>
        <dbReference type="ARBA" id="ARBA00023086"/>
    </source>
</evidence>
<dbReference type="Pfam" id="PF03216">
    <property type="entry name" value="Rhabdo_ncap_2"/>
    <property type="match status" value="1"/>
</dbReference>
<dbReference type="GO" id="GO:0019029">
    <property type="term" value="C:helical viral capsid"/>
    <property type="evidence" value="ECO:0007669"/>
    <property type="project" value="UniProtKB-UniRule"/>
</dbReference>
<evidence type="ECO:0000256" key="2">
    <source>
        <dbReference type="ARBA" id="ARBA00022497"/>
    </source>
</evidence>
<keyword evidence="6 9" id="KW-0543">Viral nucleoprotein</keyword>
<proteinExistence type="inferred from homology"/>
<evidence type="ECO:0000256" key="5">
    <source>
        <dbReference type="ARBA" id="ARBA00022884"/>
    </source>
</evidence>
<accession>A0AAE7QRL2</accession>
<evidence type="ECO:0000256" key="4">
    <source>
        <dbReference type="ARBA" id="ARBA00022844"/>
    </source>
</evidence>
<dbReference type="RefSeq" id="YP_010800893.1">
    <property type="nucleotide sequence ID" value="NC_076914.1"/>
</dbReference>
<evidence type="ECO:0000256" key="9">
    <source>
        <dbReference type="RuleBase" id="RU369108"/>
    </source>
</evidence>
<evidence type="ECO:0000313" key="12">
    <source>
        <dbReference type="Proteomes" id="UP000830604"/>
    </source>
</evidence>
<dbReference type="GO" id="GO:0030430">
    <property type="term" value="C:host cell cytoplasm"/>
    <property type="evidence" value="ECO:0007669"/>
    <property type="project" value="UniProtKB-SubCell"/>
</dbReference>
<keyword evidence="7 9" id="KW-0687">Ribonucleoprotein</keyword>
<name>A0AAE7QRL2_9RHAB</name>
<sequence length="342" mass="39257">MCLFLAVSVRSTSDVTQLLLHDIGGIMTNKIEREIPSTVEEEDEDEDGLSEQQRARLAATALRRKGTSASQRINKEAASVAKEEDEDAEEVDKESRAAAYAYIAAFLMRLQCRDVKQVMKTVETAKTRFNGFYDSGGDTLDQLIPSERALSRLKDVFSRRPEITSTWVAWVAYSENEMTLTRQNRGIMEYLALQVFAYQGMHVVVQIFAIHELTKYPMGALLRELDCRMTRAAVQEVYKIVREYQRTQDHPARKTYYRYSRVWDERYFSRVQSKHCAHLLYLAARTVKDLSPDSTSDPTQIYAVQNMSETMKEQLDDVSARLIGILLSNDDDDEETGTIWKK</sequence>
<keyword evidence="4 9" id="KW-0946">Virion</keyword>
<evidence type="ECO:0000256" key="1">
    <source>
        <dbReference type="ARBA" id="ARBA00014389"/>
    </source>
</evidence>